<dbReference type="OrthoDB" id="9813793at2"/>
<gene>
    <name evidence="3" type="ORF">PbB2_00066</name>
</gene>
<protein>
    <recommendedName>
        <fullName evidence="2">GapR-like DNA-binding domain-containing protein</fullName>
    </recommendedName>
</protein>
<dbReference type="NCBIfam" id="NF010247">
    <property type="entry name" value="PRK13694.1"/>
    <property type="match status" value="1"/>
</dbReference>
<name>A0A2P2E5S7_9PROT</name>
<reference evidence="3 4" key="1">
    <citation type="journal article" date="2018" name="Genome Announc.">
        <title>Draft Genome Sequence of "Candidatus Phycosocius bacilliformis," an Alphaproteobacterial Ectosymbiont of the Hydrocarbon-Producing Green Alga Botryococcus braunii.</title>
        <authorList>
            <person name="Tanabe Y."/>
            <person name="Yamaguchi H."/>
            <person name="Watanabe M.M."/>
        </authorList>
    </citation>
    <scope>NUCLEOTIDE SEQUENCE [LARGE SCALE GENOMIC DNA]</scope>
    <source>
        <strain evidence="3 4">BOTRYCO-2</strain>
    </source>
</reference>
<dbReference type="GO" id="GO:0003677">
    <property type="term" value="F:DNA binding"/>
    <property type="evidence" value="ECO:0007669"/>
    <property type="project" value="InterPro"/>
</dbReference>
<dbReference type="Pfam" id="PF10073">
    <property type="entry name" value="GapR_DNA-bd"/>
    <property type="match status" value="1"/>
</dbReference>
<feature type="domain" description="GapR-like DNA-binding" evidence="2">
    <location>
        <begin position="32"/>
        <end position="102"/>
    </location>
</feature>
<evidence type="ECO:0000259" key="2">
    <source>
        <dbReference type="Pfam" id="PF10073"/>
    </source>
</evidence>
<dbReference type="RefSeq" id="WP_108983302.1">
    <property type="nucleotide sequence ID" value="NZ_BFBR01000001.1"/>
</dbReference>
<sequence length="104" mass="11738">MNVASRIAEEIEIRLDVKSNKTAPQSLSSASKEKLRQFVARVENLETERRDIAEQIKEVYGEAKSLGFDTKALRAVIKLRKQDANARDEAQMMLDLYVEAIGLS</sequence>
<evidence type="ECO:0000256" key="1">
    <source>
        <dbReference type="SAM" id="Coils"/>
    </source>
</evidence>
<dbReference type="AlphaFoldDB" id="A0A2P2E5S7"/>
<dbReference type="Proteomes" id="UP000245086">
    <property type="component" value="Unassembled WGS sequence"/>
</dbReference>
<accession>A0A2P2E5S7</accession>
<evidence type="ECO:0000313" key="3">
    <source>
        <dbReference type="EMBL" id="GBF56410.1"/>
    </source>
</evidence>
<dbReference type="InterPro" id="IPR046367">
    <property type="entry name" value="GapR-like_DNA-bd"/>
</dbReference>
<keyword evidence="4" id="KW-1185">Reference proteome</keyword>
<organism evidence="3 4">
    <name type="scientific">Candidatus Phycosocius bacilliformis</name>
    <dbReference type="NCBI Taxonomy" id="1445552"/>
    <lineage>
        <taxon>Bacteria</taxon>
        <taxon>Pseudomonadati</taxon>
        <taxon>Pseudomonadota</taxon>
        <taxon>Alphaproteobacteria</taxon>
        <taxon>Caulobacterales</taxon>
        <taxon>Caulobacterales incertae sedis</taxon>
        <taxon>Candidatus Phycosocius</taxon>
    </lineage>
</organism>
<proteinExistence type="predicted"/>
<comment type="caution">
    <text evidence="3">The sequence shown here is derived from an EMBL/GenBank/DDBJ whole genome shotgun (WGS) entry which is preliminary data.</text>
</comment>
<feature type="coiled-coil region" evidence="1">
    <location>
        <begin position="28"/>
        <end position="62"/>
    </location>
</feature>
<dbReference type="EMBL" id="BFBR01000001">
    <property type="protein sequence ID" value="GBF56410.1"/>
    <property type="molecule type" value="Genomic_DNA"/>
</dbReference>
<evidence type="ECO:0000313" key="4">
    <source>
        <dbReference type="Proteomes" id="UP000245086"/>
    </source>
</evidence>
<keyword evidence="1" id="KW-0175">Coiled coil</keyword>